<feature type="transmembrane region" description="Helical" evidence="7">
    <location>
        <begin position="207"/>
        <end position="227"/>
    </location>
</feature>
<feature type="transmembrane region" description="Helical" evidence="7">
    <location>
        <begin position="146"/>
        <end position="168"/>
    </location>
</feature>
<keyword evidence="3 7" id="KW-0812">Transmembrane</keyword>
<evidence type="ECO:0000256" key="6">
    <source>
        <dbReference type="SAM" id="MobiDB-lite"/>
    </source>
</evidence>
<feature type="region of interest" description="Disordered" evidence="6">
    <location>
        <begin position="1"/>
        <end position="61"/>
    </location>
</feature>
<dbReference type="GO" id="GO:0022857">
    <property type="term" value="F:transmembrane transporter activity"/>
    <property type="evidence" value="ECO:0007669"/>
    <property type="project" value="InterPro"/>
</dbReference>
<keyword evidence="2" id="KW-0813">Transport</keyword>
<name>A0A8H3FG75_9LECA</name>
<gene>
    <name evidence="9" type="ORF">GOMPHAMPRED_002053</name>
</gene>
<dbReference type="EMBL" id="CAJPDQ010000015">
    <property type="protein sequence ID" value="CAF9920316.1"/>
    <property type="molecule type" value="Genomic_DNA"/>
</dbReference>
<comment type="subcellular location">
    <subcellularLocation>
        <location evidence="1">Membrane</location>
        <topology evidence="1">Multi-pass membrane protein</topology>
    </subcellularLocation>
</comment>
<dbReference type="Pfam" id="PF07690">
    <property type="entry name" value="MFS_1"/>
    <property type="match status" value="1"/>
</dbReference>
<comment type="caution">
    <text evidence="9">The sequence shown here is derived from an EMBL/GenBank/DDBJ whole genome shotgun (WGS) entry which is preliminary data.</text>
</comment>
<evidence type="ECO:0000256" key="5">
    <source>
        <dbReference type="ARBA" id="ARBA00023136"/>
    </source>
</evidence>
<dbReference type="AlphaFoldDB" id="A0A8H3FG75"/>
<evidence type="ECO:0000256" key="4">
    <source>
        <dbReference type="ARBA" id="ARBA00022989"/>
    </source>
</evidence>
<sequence>MHSNRSTEGYTTAEHSHGDQSEDIELEAFLEDGHSSDDEGDDNIGRPRGRPARQNRLDGRAAQTYTASEERAVLRKLDRHLVFFLAILYMLSFLDRSNIGNAKIAGLTDDLRISSDEYDWVLTAFYITYILFEWMTLLYRVVPPHIYISICVAAWGLIASLQCLATTFTSLLVLRALLGISEAAFGPGVPFYLSFFYRREELAFRTGLFISAAPLATSFASSLAWLIVKVGIHGPISPWRLLFLVEGFPSVIVAVSAWSYIPDSPRTARFLDPAEKKIAELRLHDSSVTSDKSRSIAGPGLQWKEIGRTLLDPKSYITAMMFFSCNVAFSSLPPFLPTIIKDMHYSPLMSQALSAPPYLFAFVVVIFTTWASDRRKARSPYLIFHSILGSLGYAWLALSGHLRWTSIIRYAGTFAAAAGFFSAVALIITWTMDNRHAAEGKGTGVALMNIIGQLGPLVGTRLYPDNDAPYYVKGMSICAAFMLAVGVLTVLLRYILRRENMHLEGESIYEILREGNEAETSQYERTKPETRQNKVLNIL</sequence>
<dbReference type="FunFam" id="1.20.1250.20:FF:000018">
    <property type="entry name" value="MFS transporter permease"/>
    <property type="match status" value="1"/>
</dbReference>
<dbReference type="PANTHER" id="PTHR43791:SF27">
    <property type="entry name" value="TRANSPORTER, PUTATIVE (AFU_ORTHOLOGUE AFUA_2G15730)-RELATED"/>
    <property type="match status" value="1"/>
</dbReference>
<dbReference type="GO" id="GO:0016020">
    <property type="term" value="C:membrane"/>
    <property type="evidence" value="ECO:0007669"/>
    <property type="project" value="UniProtKB-SubCell"/>
</dbReference>
<proteinExistence type="predicted"/>
<dbReference type="PANTHER" id="PTHR43791">
    <property type="entry name" value="PERMEASE-RELATED"/>
    <property type="match status" value="1"/>
</dbReference>
<evidence type="ECO:0000256" key="7">
    <source>
        <dbReference type="SAM" id="Phobius"/>
    </source>
</evidence>
<evidence type="ECO:0000256" key="1">
    <source>
        <dbReference type="ARBA" id="ARBA00004141"/>
    </source>
</evidence>
<dbReference type="OrthoDB" id="2985014at2759"/>
<feature type="compositionally biased region" description="Polar residues" evidence="6">
    <location>
        <begin position="1"/>
        <end position="10"/>
    </location>
</feature>
<feature type="transmembrane region" description="Helical" evidence="7">
    <location>
        <begin position="120"/>
        <end position="139"/>
    </location>
</feature>
<feature type="transmembrane region" description="Helical" evidence="7">
    <location>
        <begin position="81"/>
        <end position="100"/>
    </location>
</feature>
<dbReference type="Gene3D" id="1.20.1250.20">
    <property type="entry name" value="MFS general substrate transporter like domains"/>
    <property type="match status" value="2"/>
</dbReference>
<reference evidence="9" key="1">
    <citation type="submission" date="2021-03" db="EMBL/GenBank/DDBJ databases">
        <authorList>
            <person name="Tagirdzhanova G."/>
        </authorList>
    </citation>
    <scope>NUCLEOTIDE SEQUENCE</scope>
</reference>
<evidence type="ECO:0000259" key="8">
    <source>
        <dbReference type="PROSITE" id="PS50850"/>
    </source>
</evidence>
<dbReference type="InterPro" id="IPR036259">
    <property type="entry name" value="MFS_trans_sf"/>
</dbReference>
<feature type="transmembrane region" description="Helical" evidence="7">
    <location>
        <begin position="174"/>
        <end position="195"/>
    </location>
</feature>
<organism evidence="9 10">
    <name type="scientific">Gomphillus americanus</name>
    <dbReference type="NCBI Taxonomy" id="1940652"/>
    <lineage>
        <taxon>Eukaryota</taxon>
        <taxon>Fungi</taxon>
        <taxon>Dikarya</taxon>
        <taxon>Ascomycota</taxon>
        <taxon>Pezizomycotina</taxon>
        <taxon>Lecanoromycetes</taxon>
        <taxon>OSLEUM clade</taxon>
        <taxon>Ostropomycetidae</taxon>
        <taxon>Ostropales</taxon>
        <taxon>Graphidaceae</taxon>
        <taxon>Gomphilloideae</taxon>
        <taxon>Gomphillus</taxon>
    </lineage>
</organism>
<keyword evidence="4 7" id="KW-1133">Transmembrane helix</keyword>
<keyword evidence="10" id="KW-1185">Reference proteome</keyword>
<dbReference type="PROSITE" id="PS50850">
    <property type="entry name" value="MFS"/>
    <property type="match status" value="1"/>
</dbReference>
<dbReference type="Proteomes" id="UP000664169">
    <property type="component" value="Unassembled WGS sequence"/>
</dbReference>
<evidence type="ECO:0000256" key="2">
    <source>
        <dbReference type="ARBA" id="ARBA00022448"/>
    </source>
</evidence>
<feature type="transmembrane region" description="Helical" evidence="7">
    <location>
        <begin position="444"/>
        <end position="464"/>
    </location>
</feature>
<feature type="transmembrane region" description="Helical" evidence="7">
    <location>
        <begin position="348"/>
        <end position="369"/>
    </location>
</feature>
<feature type="transmembrane region" description="Helical" evidence="7">
    <location>
        <begin position="470"/>
        <end position="492"/>
    </location>
</feature>
<feature type="transmembrane region" description="Helical" evidence="7">
    <location>
        <begin position="316"/>
        <end position="336"/>
    </location>
</feature>
<dbReference type="InterPro" id="IPR020846">
    <property type="entry name" value="MFS_dom"/>
</dbReference>
<feature type="domain" description="Major facilitator superfamily (MFS) profile" evidence="8">
    <location>
        <begin position="81"/>
        <end position="501"/>
    </location>
</feature>
<evidence type="ECO:0000256" key="3">
    <source>
        <dbReference type="ARBA" id="ARBA00022692"/>
    </source>
</evidence>
<protein>
    <recommendedName>
        <fullName evidence="8">Major facilitator superfamily (MFS) profile domain-containing protein</fullName>
    </recommendedName>
</protein>
<dbReference type="InterPro" id="IPR011701">
    <property type="entry name" value="MFS"/>
</dbReference>
<accession>A0A8H3FG75</accession>
<feature type="compositionally biased region" description="Acidic residues" evidence="6">
    <location>
        <begin position="21"/>
        <end position="30"/>
    </location>
</feature>
<feature type="transmembrane region" description="Helical" evidence="7">
    <location>
        <begin position="239"/>
        <end position="261"/>
    </location>
</feature>
<evidence type="ECO:0000313" key="10">
    <source>
        <dbReference type="Proteomes" id="UP000664169"/>
    </source>
</evidence>
<feature type="transmembrane region" description="Helical" evidence="7">
    <location>
        <begin position="381"/>
        <end position="398"/>
    </location>
</feature>
<feature type="transmembrane region" description="Helical" evidence="7">
    <location>
        <begin position="410"/>
        <end position="432"/>
    </location>
</feature>
<dbReference type="FunFam" id="1.20.1250.20:FF:000013">
    <property type="entry name" value="MFS general substrate transporter"/>
    <property type="match status" value="1"/>
</dbReference>
<keyword evidence="5 7" id="KW-0472">Membrane</keyword>
<evidence type="ECO:0000313" key="9">
    <source>
        <dbReference type="EMBL" id="CAF9920316.1"/>
    </source>
</evidence>
<dbReference type="SUPFAM" id="SSF103473">
    <property type="entry name" value="MFS general substrate transporter"/>
    <property type="match status" value="1"/>
</dbReference>